<feature type="region of interest" description="Disordered" evidence="2">
    <location>
        <begin position="145"/>
        <end position="247"/>
    </location>
</feature>
<feature type="domain" description="BESS" evidence="4">
    <location>
        <begin position="260"/>
        <end position="299"/>
    </location>
</feature>
<organism evidence="5 6">
    <name type="scientific">Elysia chlorotica</name>
    <name type="common">Eastern emerald elysia</name>
    <name type="synonym">Sea slug</name>
    <dbReference type="NCBI Taxonomy" id="188477"/>
    <lineage>
        <taxon>Eukaryota</taxon>
        <taxon>Metazoa</taxon>
        <taxon>Spiralia</taxon>
        <taxon>Lophotrochozoa</taxon>
        <taxon>Mollusca</taxon>
        <taxon>Gastropoda</taxon>
        <taxon>Heterobranchia</taxon>
        <taxon>Euthyneura</taxon>
        <taxon>Panpulmonata</taxon>
        <taxon>Sacoglossa</taxon>
        <taxon>Placobranchoidea</taxon>
        <taxon>Plakobranchidae</taxon>
        <taxon>Elysia</taxon>
    </lineage>
</organism>
<evidence type="ECO:0000259" key="3">
    <source>
        <dbReference type="PROSITE" id="PS51029"/>
    </source>
</evidence>
<dbReference type="PROSITE" id="PS51031">
    <property type="entry name" value="BESS"/>
    <property type="match status" value="1"/>
</dbReference>
<keyword evidence="6" id="KW-1185">Reference proteome</keyword>
<comment type="subcellular location">
    <subcellularLocation>
        <location evidence="1">Nucleus</location>
    </subcellularLocation>
</comment>
<feature type="region of interest" description="Disordered" evidence="2">
    <location>
        <begin position="302"/>
        <end position="350"/>
    </location>
</feature>
<keyword evidence="1" id="KW-0539">Nucleus</keyword>
<feature type="compositionally biased region" description="Polar residues" evidence="2">
    <location>
        <begin position="175"/>
        <end position="192"/>
    </location>
</feature>
<evidence type="ECO:0000259" key="4">
    <source>
        <dbReference type="PROSITE" id="PS51031"/>
    </source>
</evidence>
<proteinExistence type="predicted"/>
<dbReference type="PROSITE" id="PS51029">
    <property type="entry name" value="MADF"/>
    <property type="match status" value="1"/>
</dbReference>
<accession>A0A433T720</accession>
<dbReference type="InterPro" id="IPR006578">
    <property type="entry name" value="MADF-dom"/>
</dbReference>
<dbReference type="InterPro" id="IPR004210">
    <property type="entry name" value="BESS_motif"/>
</dbReference>
<dbReference type="SMART" id="SM00595">
    <property type="entry name" value="MADF"/>
    <property type="match status" value="1"/>
</dbReference>
<comment type="caution">
    <text evidence="5">The sequence shown here is derived from an EMBL/GenBank/DDBJ whole genome shotgun (WGS) entry which is preliminary data.</text>
</comment>
<dbReference type="Pfam" id="PF10545">
    <property type="entry name" value="MADF_DNA_bdg"/>
    <property type="match status" value="1"/>
</dbReference>
<dbReference type="GO" id="GO:0005634">
    <property type="term" value="C:nucleus"/>
    <property type="evidence" value="ECO:0007669"/>
    <property type="project" value="UniProtKB-SubCell"/>
</dbReference>
<evidence type="ECO:0000313" key="5">
    <source>
        <dbReference type="EMBL" id="RUS77366.1"/>
    </source>
</evidence>
<feature type="domain" description="MADF" evidence="3">
    <location>
        <begin position="17"/>
        <end position="107"/>
    </location>
</feature>
<name>A0A433T720_ELYCH</name>
<dbReference type="EMBL" id="RQTK01000586">
    <property type="protein sequence ID" value="RUS77366.1"/>
    <property type="molecule type" value="Genomic_DNA"/>
</dbReference>
<gene>
    <name evidence="5" type="ORF">EGW08_014880</name>
</gene>
<sequence length="350" mass="40431">MKTFKLKNGSILLDDEKLIEAVKCRPYLYNIDDPHHNSRPLLYNSWREIAQEMGHEVQTVKDRWIYMRDYYRKKTRELEKIKAGHLNKRWKKWPMFDKLDFLRKYLRPIEFDPNNAPLTAWSAKRNDAHVDSEEDDGVQLRLIKIENSDDDEEDEEEDGNQSDDSYRRDVMQALDTGQVSVELPTSKTSGKSTPGHGRSPSTRHRRDRAARGEADSPTPRQACKRQRSEMASATNTKHRPVSATPLDVTHSSAADVSDMIDPNHHFFTSLIPMIETLDPLSAMEFRYEVHGVLMRYLRQGRERRKNAARKGGNSGTSQYDDREHGSIDESATVSNAYVRHDDDIVEDDVS</sequence>
<dbReference type="GO" id="GO:0005667">
    <property type="term" value="C:transcription regulator complex"/>
    <property type="evidence" value="ECO:0007669"/>
    <property type="project" value="TreeGrafter"/>
</dbReference>
<evidence type="ECO:0000313" key="6">
    <source>
        <dbReference type="Proteomes" id="UP000271974"/>
    </source>
</evidence>
<dbReference type="InterPro" id="IPR039353">
    <property type="entry name" value="TF_Adf1"/>
</dbReference>
<dbReference type="AlphaFoldDB" id="A0A433T720"/>
<dbReference type="OrthoDB" id="6147983at2759"/>
<dbReference type="PANTHER" id="PTHR12243:SF67">
    <property type="entry name" value="COREPRESSOR OF PANGOLIN, ISOFORM A-RELATED"/>
    <property type="match status" value="1"/>
</dbReference>
<feature type="compositionally biased region" description="Acidic residues" evidence="2">
    <location>
        <begin position="148"/>
        <end position="161"/>
    </location>
</feature>
<reference evidence="5 6" key="1">
    <citation type="submission" date="2019-01" db="EMBL/GenBank/DDBJ databases">
        <title>A draft genome assembly of the solar-powered sea slug Elysia chlorotica.</title>
        <authorList>
            <person name="Cai H."/>
            <person name="Li Q."/>
            <person name="Fang X."/>
            <person name="Li J."/>
            <person name="Curtis N.E."/>
            <person name="Altenburger A."/>
            <person name="Shibata T."/>
            <person name="Feng M."/>
            <person name="Maeda T."/>
            <person name="Schwartz J.A."/>
            <person name="Shigenobu S."/>
            <person name="Lundholm N."/>
            <person name="Nishiyama T."/>
            <person name="Yang H."/>
            <person name="Hasebe M."/>
            <person name="Li S."/>
            <person name="Pierce S.K."/>
            <person name="Wang J."/>
        </authorList>
    </citation>
    <scope>NUCLEOTIDE SEQUENCE [LARGE SCALE GENOMIC DNA]</scope>
    <source>
        <strain evidence="5">EC2010</strain>
        <tissue evidence="5">Whole organism of an adult</tissue>
    </source>
</reference>
<dbReference type="Pfam" id="PF02944">
    <property type="entry name" value="BESS"/>
    <property type="match status" value="1"/>
</dbReference>
<dbReference type="GO" id="GO:0003677">
    <property type="term" value="F:DNA binding"/>
    <property type="evidence" value="ECO:0007669"/>
    <property type="project" value="InterPro"/>
</dbReference>
<dbReference type="GO" id="GO:0006357">
    <property type="term" value="P:regulation of transcription by RNA polymerase II"/>
    <property type="evidence" value="ECO:0007669"/>
    <property type="project" value="TreeGrafter"/>
</dbReference>
<evidence type="ECO:0000256" key="2">
    <source>
        <dbReference type="SAM" id="MobiDB-lite"/>
    </source>
</evidence>
<dbReference type="PANTHER" id="PTHR12243">
    <property type="entry name" value="MADF DOMAIN TRANSCRIPTION FACTOR"/>
    <property type="match status" value="1"/>
</dbReference>
<protein>
    <recommendedName>
        <fullName evidence="7">MADF domain-containing protein</fullName>
    </recommendedName>
</protein>
<evidence type="ECO:0000256" key="1">
    <source>
        <dbReference type="PROSITE-ProRule" id="PRU00371"/>
    </source>
</evidence>
<dbReference type="Proteomes" id="UP000271974">
    <property type="component" value="Unassembled WGS sequence"/>
</dbReference>
<evidence type="ECO:0008006" key="7">
    <source>
        <dbReference type="Google" id="ProtNLM"/>
    </source>
</evidence>